<evidence type="ECO:0000313" key="3">
    <source>
        <dbReference type="Proteomes" id="UP000583752"/>
    </source>
</evidence>
<dbReference type="RefSeq" id="WP_169468055.1">
    <property type="nucleotide sequence ID" value="NZ_JABBGG010000010.1"/>
</dbReference>
<evidence type="ECO:0000256" key="1">
    <source>
        <dbReference type="SAM" id="MobiDB-lite"/>
    </source>
</evidence>
<reference evidence="2 3" key="1">
    <citation type="submission" date="2020-04" db="EMBL/GenBank/DDBJ databases">
        <title>Massilia sp. RP-1-19 isolated from soil.</title>
        <authorList>
            <person name="Dahal R.H."/>
        </authorList>
    </citation>
    <scope>NUCLEOTIDE SEQUENCE [LARGE SCALE GENOMIC DNA]</scope>
    <source>
        <strain evidence="2 3">RP-1-19</strain>
    </source>
</reference>
<evidence type="ECO:0008006" key="4">
    <source>
        <dbReference type="Google" id="ProtNLM"/>
    </source>
</evidence>
<keyword evidence="3" id="KW-1185">Reference proteome</keyword>
<gene>
    <name evidence="2" type="ORF">HHL21_17095</name>
</gene>
<organism evidence="2 3">
    <name type="scientific">Massilia polaris</name>
    <dbReference type="NCBI Taxonomy" id="2728846"/>
    <lineage>
        <taxon>Bacteria</taxon>
        <taxon>Pseudomonadati</taxon>
        <taxon>Pseudomonadota</taxon>
        <taxon>Betaproteobacteria</taxon>
        <taxon>Burkholderiales</taxon>
        <taxon>Oxalobacteraceae</taxon>
        <taxon>Telluria group</taxon>
        <taxon>Massilia</taxon>
    </lineage>
</organism>
<accession>A0A848HNK6</accession>
<comment type="caution">
    <text evidence="2">The sequence shown here is derived from an EMBL/GenBank/DDBJ whole genome shotgun (WGS) entry which is preliminary data.</text>
</comment>
<proteinExistence type="predicted"/>
<feature type="region of interest" description="Disordered" evidence="1">
    <location>
        <begin position="43"/>
        <end position="62"/>
    </location>
</feature>
<evidence type="ECO:0000313" key="2">
    <source>
        <dbReference type="EMBL" id="NML62764.1"/>
    </source>
</evidence>
<protein>
    <recommendedName>
        <fullName evidence="4">Helix-turn-helix domain-containing protein</fullName>
    </recommendedName>
</protein>
<dbReference type="Proteomes" id="UP000583752">
    <property type="component" value="Unassembled WGS sequence"/>
</dbReference>
<sequence length="116" mass="12836">MTTNNEGFRRSVLQQVAALEIKMENMLASIRVLMALVADPEPEDKLAGIDPKDPRNKLSDKKLSDRGAEVCYRLFDAGKSRYAVGALMGISFSAASYRYDMWQQAGGPKRTPQPLA</sequence>
<name>A0A848HNK6_9BURK</name>
<dbReference type="EMBL" id="JABBGG010000010">
    <property type="protein sequence ID" value="NML62764.1"/>
    <property type="molecule type" value="Genomic_DNA"/>
</dbReference>
<dbReference type="AlphaFoldDB" id="A0A848HNK6"/>